<keyword evidence="1" id="KW-1015">Disulfide bond</keyword>
<keyword evidence="4" id="KW-1185">Reference proteome</keyword>
<organism evidence="4 5">
    <name type="scientific">Nicrophorus vespilloides</name>
    <name type="common">Boreal carrion beetle</name>
    <dbReference type="NCBI Taxonomy" id="110193"/>
    <lineage>
        <taxon>Eukaryota</taxon>
        <taxon>Metazoa</taxon>
        <taxon>Ecdysozoa</taxon>
        <taxon>Arthropoda</taxon>
        <taxon>Hexapoda</taxon>
        <taxon>Insecta</taxon>
        <taxon>Pterygota</taxon>
        <taxon>Neoptera</taxon>
        <taxon>Endopterygota</taxon>
        <taxon>Coleoptera</taxon>
        <taxon>Polyphaga</taxon>
        <taxon>Staphyliniformia</taxon>
        <taxon>Silphidae</taxon>
        <taxon>Nicrophorinae</taxon>
        <taxon>Nicrophorus</taxon>
    </lineage>
</organism>
<evidence type="ECO:0000256" key="2">
    <source>
        <dbReference type="SAM" id="SignalP"/>
    </source>
</evidence>
<keyword evidence="2" id="KW-0732">Signal</keyword>
<dbReference type="RefSeq" id="XP_017770307.1">
    <property type="nucleotide sequence ID" value="XM_017914818.1"/>
</dbReference>
<dbReference type="InterPro" id="IPR018378">
    <property type="entry name" value="C-type_lectin_CS"/>
</dbReference>
<dbReference type="CDD" id="cd00037">
    <property type="entry name" value="CLECT"/>
    <property type="match status" value="1"/>
</dbReference>
<feature type="chain" id="PRO_5047357352" evidence="2">
    <location>
        <begin position="22"/>
        <end position="162"/>
    </location>
</feature>
<reference evidence="5" key="1">
    <citation type="submission" date="2025-08" db="UniProtKB">
        <authorList>
            <consortium name="RefSeq"/>
        </authorList>
    </citation>
    <scope>IDENTIFICATION</scope>
    <source>
        <tissue evidence="5">Whole Larva</tissue>
    </source>
</reference>
<feature type="signal peptide" evidence="2">
    <location>
        <begin position="1"/>
        <end position="21"/>
    </location>
</feature>
<sequence length="162" mass="18931">MMMSVKLLVILLVALCGGVSSASAFAKRSPFHYEYKDKLYYLETFYKATFFNAFMSCSKLGMNLLSIDSDEEFDKIHTFVKDKMEYKDGLMIWTSGAAKMVRQFHWMNTGHPVRLSRWHPGEPNNTNGREFCLHIWFANSKFLLNDSRCDLEMYFICESKKI</sequence>
<evidence type="ECO:0000313" key="4">
    <source>
        <dbReference type="Proteomes" id="UP000695000"/>
    </source>
</evidence>
<name>A0ABM1M6V7_NICVS</name>
<dbReference type="Proteomes" id="UP000695000">
    <property type="component" value="Unplaced"/>
</dbReference>
<dbReference type="InterPro" id="IPR016186">
    <property type="entry name" value="C-type_lectin-like/link_sf"/>
</dbReference>
<dbReference type="SUPFAM" id="SSF56436">
    <property type="entry name" value="C-type lectin-like"/>
    <property type="match status" value="1"/>
</dbReference>
<dbReference type="Gene3D" id="3.10.100.10">
    <property type="entry name" value="Mannose-Binding Protein A, subunit A"/>
    <property type="match status" value="1"/>
</dbReference>
<dbReference type="GeneID" id="108558031"/>
<dbReference type="InterPro" id="IPR050111">
    <property type="entry name" value="C-type_lectin/snaclec_domain"/>
</dbReference>
<dbReference type="SMART" id="SM00034">
    <property type="entry name" value="CLECT"/>
    <property type="match status" value="1"/>
</dbReference>
<dbReference type="PANTHER" id="PTHR22803">
    <property type="entry name" value="MANNOSE, PHOSPHOLIPASE, LECTIN RECEPTOR RELATED"/>
    <property type="match status" value="1"/>
</dbReference>
<evidence type="ECO:0000256" key="1">
    <source>
        <dbReference type="ARBA" id="ARBA00023157"/>
    </source>
</evidence>
<feature type="domain" description="C-type lectin" evidence="3">
    <location>
        <begin position="35"/>
        <end position="158"/>
    </location>
</feature>
<dbReference type="InterPro" id="IPR016187">
    <property type="entry name" value="CTDL_fold"/>
</dbReference>
<evidence type="ECO:0000313" key="5">
    <source>
        <dbReference type="RefSeq" id="XP_017770307.1"/>
    </source>
</evidence>
<accession>A0ABM1M6V7</accession>
<dbReference type="InterPro" id="IPR001304">
    <property type="entry name" value="C-type_lectin-like"/>
</dbReference>
<dbReference type="PROSITE" id="PS00615">
    <property type="entry name" value="C_TYPE_LECTIN_1"/>
    <property type="match status" value="1"/>
</dbReference>
<evidence type="ECO:0000259" key="3">
    <source>
        <dbReference type="PROSITE" id="PS50041"/>
    </source>
</evidence>
<proteinExistence type="predicted"/>
<gene>
    <name evidence="5" type="primary">LOC108558031</name>
</gene>
<dbReference type="Pfam" id="PF00059">
    <property type="entry name" value="Lectin_C"/>
    <property type="match status" value="1"/>
</dbReference>
<protein>
    <submittedName>
        <fullName evidence="5">C-type lectin 37Db-like</fullName>
    </submittedName>
</protein>
<dbReference type="PROSITE" id="PS50041">
    <property type="entry name" value="C_TYPE_LECTIN_2"/>
    <property type="match status" value="1"/>
</dbReference>